<protein>
    <submittedName>
        <fullName evidence="1">Uncharacterized protein</fullName>
    </submittedName>
</protein>
<dbReference type="Proteomes" id="UP000241818">
    <property type="component" value="Unassembled WGS sequence"/>
</dbReference>
<gene>
    <name evidence="1" type="ORF">M430DRAFT_49910</name>
</gene>
<name>A0A2T3B3K4_AMORE</name>
<dbReference type="STRING" id="857342.A0A2T3B3K4"/>
<organism evidence="1 2">
    <name type="scientific">Amorphotheca resinae ATCC 22711</name>
    <dbReference type="NCBI Taxonomy" id="857342"/>
    <lineage>
        <taxon>Eukaryota</taxon>
        <taxon>Fungi</taxon>
        <taxon>Dikarya</taxon>
        <taxon>Ascomycota</taxon>
        <taxon>Pezizomycotina</taxon>
        <taxon>Leotiomycetes</taxon>
        <taxon>Helotiales</taxon>
        <taxon>Amorphothecaceae</taxon>
        <taxon>Amorphotheca</taxon>
    </lineage>
</organism>
<accession>A0A2T3B3K4</accession>
<dbReference type="OrthoDB" id="1933717at2759"/>
<dbReference type="EMBL" id="KZ679010">
    <property type="protein sequence ID" value="PSS20226.1"/>
    <property type="molecule type" value="Genomic_DNA"/>
</dbReference>
<keyword evidence="2" id="KW-1185">Reference proteome</keyword>
<reference evidence="1 2" key="1">
    <citation type="journal article" date="2018" name="New Phytol.">
        <title>Comparative genomics and transcriptomics depict ericoid mycorrhizal fungi as versatile saprotrophs and plant mutualists.</title>
        <authorList>
            <person name="Martino E."/>
            <person name="Morin E."/>
            <person name="Grelet G.A."/>
            <person name="Kuo A."/>
            <person name="Kohler A."/>
            <person name="Daghino S."/>
            <person name="Barry K.W."/>
            <person name="Cichocki N."/>
            <person name="Clum A."/>
            <person name="Dockter R.B."/>
            <person name="Hainaut M."/>
            <person name="Kuo R.C."/>
            <person name="LaButti K."/>
            <person name="Lindahl B.D."/>
            <person name="Lindquist E.A."/>
            <person name="Lipzen A."/>
            <person name="Khouja H.R."/>
            <person name="Magnuson J."/>
            <person name="Murat C."/>
            <person name="Ohm R.A."/>
            <person name="Singer S.W."/>
            <person name="Spatafora J.W."/>
            <person name="Wang M."/>
            <person name="Veneault-Fourrey C."/>
            <person name="Henrissat B."/>
            <person name="Grigoriev I.V."/>
            <person name="Martin F.M."/>
            <person name="Perotto S."/>
        </authorList>
    </citation>
    <scope>NUCLEOTIDE SEQUENCE [LARGE SCALE GENOMIC DNA]</scope>
    <source>
        <strain evidence="1 2">ATCC 22711</strain>
    </source>
</reference>
<proteinExistence type="predicted"/>
<dbReference type="GeneID" id="36576180"/>
<evidence type="ECO:0000313" key="2">
    <source>
        <dbReference type="Proteomes" id="UP000241818"/>
    </source>
</evidence>
<dbReference type="RefSeq" id="XP_024721496.1">
    <property type="nucleotide sequence ID" value="XM_024868099.1"/>
</dbReference>
<dbReference type="AlphaFoldDB" id="A0A2T3B3K4"/>
<evidence type="ECO:0000313" key="1">
    <source>
        <dbReference type="EMBL" id="PSS20226.1"/>
    </source>
</evidence>
<sequence>MNKKCVDAGLVLPFDDGASPVFPSNIKVLNGLIVELTVSFLVWVASPEAGILKGKFVWANWDVEELVAKKEELESSLQLIIGLLGWP</sequence>
<dbReference type="InParanoid" id="A0A2T3B3K4"/>